<dbReference type="AlphaFoldDB" id="A0A921FID6"/>
<gene>
    <name evidence="1" type="ORF">K8V23_01010</name>
</gene>
<proteinExistence type="predicted"/>
<organism evidence="1 2">
    <name type="scientific">Lactobacillus crispatus</name>
    <dbReference type="NCBI Taxonomy" id="47770"/>
    <lineage>
        <taxon>Bacteria</taxon>
        <taxon>Bacillati</taxon>
        <taxon>Bacillota</taxon>
        <taxon>Bacilli</taxon>
        <taxon>Lactobacillales</taxon>
        <taxon>Lactobacillaceae</taxon>
        <taxon>Lactobacillus</taxon>
    </lineage>
</organism>
<name>A0A921FID6_9LACO</name>
<evidence type="ECO:0000313" key="2">
    <source>
        <dbReference type="Proteomes" id="UP000784793"/>
    </source>
</evidence>
<protein>
    <submittedName>
        <fullName evidence="1">Uncharacterized protein</fullName>
    </submittedName>
</protein>
<sequence length="81" mass="9132">MKEIIDAMKANLKELSNDDLDAETRSFLAKAQAKLAEAFVQSLQADKWKCSNPEAEVIWRYVNGKKDAVSINGVIYRKADE</sequence>
<dbReference type="EMBL" id="DYXB01000012">
    <property type="protein sequence ID" value="HJF09374.1"/>
    <property type="molecule type" value="Genomic_DNA"/>
</dbReference>
<reference evidence="1" key="1">
    <citation type="journal article" date="2021" name="PeerJ">
        <title>Extensive microbial diversity within the chicken gut microbiome revealed by metagenomics and culture.</title>
        <authorList>
            <person name="Gilroy R."/>
            <person name="Ravi A."/>
            <person name="Getino M."/>
            <person name="Pursley I."/>
            <person name="Horton D.L."/>
            <person name="Alikhan N.F."/>
            <person name="Baker D."/>
            <person name="Gharbi K."/>
            <person name="Hall N."/>
            <person name="Watson M."/>
            <person name="Adriaenssens E.M."/>
            <person name="Foster-Nyarko E."/>
            <person name="Jarju S."/>
            <person name="Secka A."/>
            <person name="Antonio M."/>
            <person name="Oren A."/>
            <person name="Chaudhuri R.R."/>
            <person name="La Ragione R."/>
            <person name="Hildebrand F."/>
            <person name="Pallen M.J."/>
        </authorList>
    </citation>
    <scope>NUCLEOTIDE SEQUENCE</scope>
    <source>
        <strain evidence="1">CHK194-22301</strain>
    </source>
</reference>
<comment type="caution">
    <text evidence="1">The sequence shown here is derived from an EMBL/GenBank/DDBJ whole genome shotgun (WGS) entry which is preliminary data.</text>
</comment>
<evidence type="ECO:0000313" key="1">
    <source>
        <dbReference type="EMBL" id="HJF09374.1"/>
    </source>
</evidence>
<reference evidence="1" key="2">
    <citation type="submission" date="2021-09" db="EMBL/GenBank/DDBJ databases">
        <authorList>
            <person name="Gilroy R."/>
        </authorList>
    </citation>
    <scope>NUCLEOTIDE SEQUENCE</scope>
    <source>
        <strain evidence="1">CHK194-22301</strain>
    </source>
</reference>
<dbReference type="Proteomes" id="UP000784793">
    <property type="component" value="Unassembled WGS sequence"/>
</dbReference>
<accession>A0A921FID6</accession>